<name>A0A8X6QPZ5_NEPPI</name>
<dbReference type="AlphaFoldDB" id="A0A8X6QPZ5"/>
<reference evidence="1" key="1">
    <citation type="submission" date="2020-08" db="EMBL/GenBank/DDBJ databases">
        <title>Multicomponent nature underlies the extraordinary mechanical properties of spider dragline silk.</title>
        <authorList>
            <person name="Kono N."/>
            <person name="Nakamura H."/>
            <person name="Mori M."/>
            <person name="Yoshida Y."/>
            <person name="Ohtoshi R."/>
            <person name="Malay A.D."/>
            <person name="Moran D.A.P."/>
            <person name="Tomita M."/>
            <person name="Numata K."/>
            <person name="Arakawa K."/>
        </authorList>
    </citation>
    <scope>NUCLEOTIDE SEQUENCE</scope>
</reference>
<gene>
    <name evidence="1" type="ORF">NPIL_102971</name>
</gene>
<sequence>MFNVLNGELEKQFTVPEETVRLHLHLFGKTYRLRKWVPHTMLEIQAACMSFLIRRRTASIFNRVLTSEKKVMSCMTLSSIQTLVVIEEYFPSLRNTTYAPT</sequence>
<protein>
    <submittedName>
        <fullName evidence="1">Uncharacterized protein</fullName>
    </submittedName>
</protein>
<evidence type="ECO:0000313" key="2">
    <source>
        <dbReference type="Proteomes" id="UP000887013"/>
    </source>
</evidence>
<dbReference type="Proteomes" id="UP000887013">
    <property type="component" value="Unassembled WGS sequence"/>
</dbReference>
<dbReference type="EMBL" id="BMAW01128516">
    <property type="protein sequence ID" value="GFU25945.1"/>
    <property type="molecule type" value="Genomic_DNA"/>
</dbReference>
<accession>A0A8X6QPZ5</accession>
<evidence type="ECO:0000313" key="1">
    <source>
        <dbReference type="EMBL" id="GFU25945.1"/>
    </source>
</evidence>
<organism evidence="1 2">
    <name type="scientific">Nephila pilipes</name>
    <name type="common">Giant wood spider</name>
    <name type="synonym">Nephila maculata</name>
    <dbReference type="NCBI Taxonomy" id="299642"/>
    <lineage>
        <taxon>Eukaryota</taxon>
        <taxon>Metazoa</taxon>
        <taxon>Ecdysozoa</taxon>
        <taxon>Arthropoda</taxon>
        <taxon>Chelicerata</taxon>
        <taxon>Arachnida</taxon>
        <taxon>Araneae</taxon>
        <taxon>Araneomorphae</taxon>
        <taxon>Entelegynae</taxon>
        <taxon>Araneoidea</taxon>
        <taxon>Nephilidae</taxon>
        <taxon>Nephila</taxon>
    </lineage>
</organism>
<keyword evidence="2" id="KW-1185">Reference proteome</keyword>
<dbReference type="OrthoDB" id="6433213at2759"/>
<proteinExistence type="predicted"/>
<comment type="caution">
    <text evidence="1">The sequence shown here is derived from an EMBL/GenBank/DDBJ whole genome shotgun (WGS) entry which is preliminary data.</text>
</comment>